<dbReference type="InterPro" id="IPR011989">
    <property type="entry name" value="ARM-like"/>
</dbReference>
<dbReference type="EMBL" id="CP027860">
    <property type="protein sequence ID" value="AVP95692.1"/>
    <property type="molecule type" value="Genomic_DNA"/>
</dbReference>
<name>A0A2P1PLI6_9GAMM</name>
<gene>
    <name evidence="1" type="ORF">C7S18_00105</name>
</gene>
<proteinExistence type="predicted"/>
<accession>A0A2P1PLI6</accession>
<keyword evidence="2" id="KW-1185">Reference proteome</keyword>
<evidence type="ECO:0000313" key="2">
    <source>
        <dbReference type="Proteomes" id="UP000241074"/>
    </source>
</evidence>
<evidence type="ECO:0008006" key="3">
    <source>
        <dbReference type="Google" id="ProtNLM"/>
    </source>
</evidence>
<reference evidence="1 2" key="1">
    <citation type="submission" date="2018-03" db="EMBL/GenBank/DDBJ databases">
        <title>Ahniella affigens gen. nov., sp. nov., a gammaproteobacterium isolated from sandy soil near a stream.</title>
        <authorList>
            <person name="Ko Y."/>
            <person name="Kim J.-H."/>
        </authorList>
    </citation>
    <scope>NUCLEOTIDE SEQUENCE [LARGE SCALE GENOMIC DNA]</scope>
    <source>
        <strain evidence="1 2">D13</strain>
    </source>
</reference>
<reference evidence="1 2" key="2">
    <citation type="submission" date="2018-03" db="EMBL/GenBank/DDBJ databases">
        <authorList>
            <person name="Keele B.F."/>
        </authorList>
    </citation>
    <scope>NUCLEOTIDE SEQUENCE [LARGE SCALE GENOMIC DNA]</scope>
    <source>
        <strain evidence="1 2">D13</strain>
    </source>
</reference>
<dbReference type="InterPro" id="IPR016024">
    <property type="entry name" value="ARM-type_fold"/>
</dbReference>
<dbReference type="KEGG" id="xba:C7S18_00105"/>
<dbReference type="SUPFAM" id="SSF48371">
    <property type="entry name" value="ARM repeat"/>
    <property type="match status" value="1"/>
</dbReference>
<dbReference type="Gene3D" id="1.25.10.10">
    <property type="entry name" value="Leucine-rich Repeat Variant"/>
    <property type="match status" value="1"/>
</dbReference>
<sequence length="225" mass="24633">MELDVRSLQAPNGWVERDLRPRFPDLAERALEAYEIGTRCEDTGSISVEELARLEGFCADRSSMLRDWATQVVGALGRIIPAAAELLQKLAGHGRAEVGISAVGALHFSDNLELFASVVSSGLRHKSHKVRILAACKIQTFGMRNLVGQLQDAIGRETNAEARGSLESSLRLLLDGYLVKQLENGEVYVTVSVGKAFRSQLFSPEEFRQLGIEAIQESLRLGANV</sequence>
<dbReference type="AlphaFoldDB" id="A0A2P1PLI6"/>
<organism evidence="1 2">
    <name type="scientific">Ahniella affigens</name>
    <dbReference type="NCBI Taxonomy" id="2021234"/>
    <lineage>
        <taxon>Bacteria</taxon>
        <taxon>Pseudomonadati</taxon>
        <taxon>Pseudomonadota</taxon>
        <taxon>Gammaproteobacteria</taxon>
        <taxon>Lysobacterales</taxon>
        <taxon>Rhodanobacteraceae</taxon>
        <taxon>Ahniella</taxon>
    </lineage>
</organism>
<evidence type="ECO:0000313" key="1">
    <source>
        <dbReference type="EMBL" id="AVP95692.1"/>
    </source>
</evidence>
<dbReference type="Proteomes" id="UP000241074">
    <property type="component" value="Chromosome"/>
</dbReference>
<protein>
    <recommendedName>
        <fullName evidence="3">HEAT repeat domain-containing protein</fullName>
    </recommendedName>
</protein>